<evidence type="ECO:0000313" key="4">
    <source>
        <dbReference type="RefSeq" id="XP_032816248.1"/>
    </source>
</evidence>
<dbReference type="GO" id="GO:0016491">
    <property type="term" value="F:oxidoreductase activity"/>
    <property type="evidence" value="ECO:0007669"/>
    <property type="project" value="UniProtKB-KW"/>
</dbReference>
<evidence type="ECO:0000313" key="3">
    <source>
        <dbReference type="Proteomes" id="UP001318040"/>
    </source>
</evidence>
<dbReference type="GeneID" id="116945812"/>
<reference evidence="4" key="1">
    <citation type="submission" date="2025-08" db="UniProtKB">
        <authorList>
            <consortium name="RefSeq"/>
        </authorList>
    </citation>
    <scope>IDENTIFICATION</scope>
    <source>
        <tissue evidence="4">Sperm</tissue>
    </source>
</reference>
<dbReference type="InterPro" id="IPR002347">
    <property type="entry name" value="SDR_fam"/>
</dbReference>
<evidence type="ECO:0000256" key="1">
    <source>
        <dbReference type="ARBA" id="ARBA00006484"/>
    </source>
</evidence>
<keyword evidence="2" id="KW-0560">Oxidoreductase</keyword>
<dbReference type="Proteomes" id="UP001318040">
    <property type="component" value="Chromosome 25"/>
</dbReference>
<sequence>MSGAERVVLVLGGAGVVGSGAVRALLERGFRVAVISRDEARLGKLAEDVPESSKPRLVSLVGNVGSERGAEKARTALLAAAPVITDIVSCLGFSWWQGGPLLDQDLAELQRVFQNLLFSTFTAWKVFFPLVRANPSGSYTFVTGGAGDRLLTAGTGFLTVGAASALAFSKVVREEYSDAACAINEVKINMGVVPPDRVCPGYVDHRAMGHALAAVVATHGGTGRFVCISSTEDVEAVQATGGATATAGST</sequence>
<protein>
    <submittedName>
        <fullName evidence="4">Uncharacterized protein LOC116945812</fullName>
    </submittedName>
</protein>
<comment type="similarity">
    <text evidence="1">Belongs to the short-chain dehydrogenases/reductases (SDR) family.</text>
</comment>
<gene>
    <name evidence="4" type="primary">LOC116945812</name>
</gene>
<evidence type="ECO:0000256" key="2">
    <source>
        <dbReference type="ARBA" id="ARBA00023002"/>
    </source>
</evidence>
<dbReference type="SUPFAM" id="SSF51735">
    <property type="entry name" value="NAD(P)-binding Rossmann-fold domains"/>
    <property type="match status" value="1"/>
</dbReference>
<organism evidence="3 4">
    <name type="scientific">Petromyzon marinus</name>
    <name type="common">Sea lamprey</name>
    <dbReference type="NCBI Taxonomy" id="7757"/>
    <lineage>
        <taxon>Eukaryota</taxon>
        <taxon>Metazoa</taxon>
        <taxon>Chordata</taxon>
        <taxon>Craniata</taxon>
        <taxon>Vertebrata</taxon>
        <taxon>Cyclostomata</taxon>
        <taxon>Hyperoartia</taxon>
        <taxon>Petromyzontiformes</taxon>
        <taxon>Petromyzontidae</taxon>
        <taxon>Petromyzon</taxon>
    </lineage>
</organism>
<dbReference type="Gene3D" id="3.40.50.720">
    <property type="entry name" value="NAD(P)-binding Rossmann-like Domain"/>
    <property type="match status" value="1"/>
</dbReference>
<dbReference type="CDD" id="cd05233">
    <property type="entry name" value="SDR_c"/>
    <property type="match status" value="1"/>
</dbReference>
<name>A0AAJ7X173_PETMA</name>
<keyword evidence="3" id="KW-1185">Reference proteome</keyword>
<dbReference type="AlphaFoldDB" id="A0AAJ7X173"/>
<dbReference type="InterPro" id="IPR036291">
    <property type="entry name" value="NAD(P)-bd_dom_sf"/>
</dbReference>
<dbReference type="RefSeq" id="XP_032816248.1">
    <property type="nucleotide sequence ID" value="XM_032960357.1"/>
</dbReference>
<dbReference type="PANTHER" id="PTHR43669:SF3">
    <property type="entry name" value="ALCOHOL DEHYDROGENASE, PUTATIVE (AFU_ORTHOLOGUE AFUA_3G03445)-RELATED"/>
    <property type="match status" value="1"/>
</dbReference>
<dbReference type="PANTHER" id="PTHR43669">
    <property type="entry name" value="5-KETO-D-GLUCONATE 5-REDUCTASE"/>
    <property type="match status" value="1"/>
</dbReference>
<proteinExistence type="inferred from homology"/>
<dbReference type="KEGG" id="pmrn:116945812"/>
<accession>A0AAJ7X173</accession>
<dbReference type="Pfam" id="PF00106">
    <property type="entry name" value="adh_short"/>
    <property type="match status" value="1"/>
</dbReference>